<comment type="caution">
    <text evidence="2">The sequence shown here is derived from an EMBL/GenBank/DDBJ whole genome shotgun (WGS) entry which is preliminary data.</text>
</comment>
<accession>A0A9D4XBN4</accession>
<proteinExistence type="predicted"/>
<dbReference type="Gramene" id="Psat04G0103700-T1">
    <property type="protein sequence ID" value="KAI5415840.1"/>
    <property type="gene ID" value="KIW84_041037"/>
</dbReference>
<dbReference type="EMBL" id="JAMSHJ010000004">
    <property type="protein sequence ID" value="KAI5415840.1"/>
    <property type="molecule type" value="Genomic_DNA"/>
</dbReference>
<organism evidence="2 3">
    <name type="scientific">Pisum sativum</name>
    <name type="common">Garden pea</name>
    <name type="synonym">Lathyrus oleraceus</name>
    <dbReference type="NCBI Taxonomy" id="3888"/>
    <lineage>
        <taxon>Eukaryota</taxon>
        <taxon>Viridiplantae</taxon>
        <taxon>Streptophyta</taxon>
        <taxon>Embryophyta</taxon>
        <taxon>Tracheophyta</taxon>
        <taxon>Spermatophyta</taxon>
        <taxon>Magnoliopsida</taxon>
        <taxon>eudicotyledons</taxon>
        <taxon>Gunneridae</taxon>
        <taxon>Pentapetalae</taxon>
        <taxon>rosids</taxon>
        <taxon>fabids</taxon>
        <taxon>Fabales</taxon>
        <taxon>Fabaceae</taxon>
        <taxon>Papilionoideae</taxon>
        <taxon>50 kb inversion clade</taxon>
        <taxon>NPAAA clade</taxon>
        <taxon>Hologalegina</taxon>
        <taxon>IRL clade</taxon>
        <taxon>Fabeae</taxon>
        <taxon>Lathyrus</taxon>
    </lineage>
</organism>
<dbReference type="AlphaFoldDB" id="A0A9D4XBN4"/>
<sequence length="161" mass="18629">MHDVNWNIVTLPNELGRLGLGNLEDMNNACILKLSWKLISESDDLWCKVLIGIYKDVNLLRTFTYRSSEAYQYMLGGVANGVGIVEHFYSLLAHRDNATANHDWKTIWRLKIPERIKIFVWILKHNRLLTNHRAKVRDLVTGSGEWKLENSSAVDFSRYIG</sequence>
<dbReference type="Pfam" id="PF13966">
    <property type="entry name" value="zf-RVT"/>
    <property type="match status" value="1"/>
</dbReference>
<dbReference type="InterPro" id="IPR026960">
    <property type="entry name" value="RVT-Znf"/>
</dbReference>
<evidence type="ECO:0000259" key="1">
    <source>
        <dbReference type="Pfam" id="PF13966"/>
    </source>
</evidence>
<name>A0A9D4XBN4_PEA</name>
<evidence type="ECO:0000313" key="3">
    <source>
        <dbReference type="Proteomes" id="UP001058974"/>
    </source>
</evidence>
<gene>
    <name evidence="2" type="ORF">KIW84_041037</name>
</gene>
<feature type="domain" description="Reverse transcriptase zinc-binding" evidence="1">
    <location>
        <begin position="85"/>
        <end position="138"/>
    </location>
</feature>
<protein>
    <recommendedName>
        <fullName evidence="1">Reverse transcriptase zinc-binding domain-containing protein</fullName>
    </recommendedName>
</protein>
<dbReference type="Proteomes" id="UP001058974">
    <property type="component" value="Chromosome 4"/>
</dbReference>
<keyword evidence="3" id="KW-1185">Reference proteome</keyword>
<evidence type="ECO:0000313" key="2">
    <source>
        <dbReference type="EMBL" id="KAI5415840.1"/>
    </source>
</evidence>
<reference evidence="2 3" key="1">
    <citation type="journal article" date="2022" name="Nat. Genet.">
        <title>Improved pea reference genome and pan-genome highlight genomic features and evolutionary characteristics.</title>
        <authorList>
            <person name="Yang T."/>
            <person name="Liu R."/>
            <person name="Luo Y."/>
            <person name="Hu S."/>
            <person name="Wang D."/>
            <person name="Wang C."/>
            <person name="Pandey M.K."/>
            <person name="Ge S."/>
            <person name="Xu Q."/>
            <person name="Li N."/>
            <person name="Li G."/>
            <person name="Huang Y."/>
            <person name="Saxena R.K."/>
            <person name="Ji Y."/>
            <person name="Li M."/>
            <person name="Yan X."/>
            <person name="He Y."/>
            <person name="Liu Y."/>
            <person name="Wang X."/>
            <person name="Xiang C."/>
            <person name="Varshney R.K."/>
            <person name="Ding H."/>
            <person name="Gao S."/>
            <person name="Zong X."/>
        </authorList>
    </citation>
    <scope>NUCLEOTIDE SEQUENCE [LARGE SCALE GENOMIC DNA]</scope>
    <source>
        <strain evidence="2 3">cv. Zhongwan 6</strain>
    </source>
</reference>